<dbReference type="EMBL" id="JAUSVU010000017">
    <property type="protein sequence ID" value="MDQ0535353.1"/>
    <property type="molecule type" value="Genomic_DNA"/>
</dbReference>
<evidence type="ECO:0000313" key="2">
    <source>
        <dbReference type="EMBL" id="MDQ0535353.1"/>
    </source>
</evidence>
<gene>
    <name evidence="2" type="ORF">QO018_004231</name>
</gene>
<evidence type="ECO:0000256" key="1">
    <source>
        <dbReference type="SAM" id="Coils"/>
    </source>
</evidence>
<reference evidence="2 3" key="1">
    <citation type="submission" date="2023-07" db="EMBL/GenBank/DDBJ databases">
        <title>Genomic Encyclopedia of Type Strains, Phase IV (KMG-IV): sequencing the most valuable type-strain genomes for metagenomic binning, comparative biology and taxonomic classification.</title>
        <authorList>
            <person name="Goeker M."/>
        </authorList>
    </citation>
    <scope>NUCLEOTIDE SEQUENCE [LARGE SCALE GENOMIC DNA]</scope>
    <source>
        <strain evidence="2 3">DSM 19922</strain>
    </source>
</reference>
<proteinExistence type="predicted"/>
<sequence>MSEVTPNAATPQDDDAESFDDIRLDRIGKLMDAIADEQAEKDRLIEAQRAEIERLTKENARLGWGLSYAEEGRDDFKARAAAAEAALADARAKFERAAAAHHRCHDAREAALSASQERERAMREVLGRLVDFEGSIWTTEFRKAMADARAALQQETADVR</sequence>
<keyword evidence="3" id="KW-1185">Reference proteome</keyword>
<keyword evidence="1" id="KW-0175">Coiled coil</keyword>
<feature type="coiled-coil region" evidence="1">
    <location>
        <begin position="27"/>
        <end position="100"/>
    </location>
</feature>
<comment type="caution">
    <text evidence="2">The sequence shown here is derived from an EMBL/GenBank/DDBJ whole genome shotgun (WGS) entry which is preliminary data.</text>
</comment>
<dbReference type="RefSeq" id="WP_307354503.1">
    <property type="nucleotide sequence ID" value="NZ_JAUSVU010000017.1"/>
</dbReference>
<organism evidence="2 3">
    <name type="scientific">Azospirillum picis</name>
    <dbReference type="NCBI Taxonomy" id="488438"/>
    <lineage>
        <taxon>Bacteria</taxon>
        <taxon>Pseudomonadati</taxon>
        <taxon>Pseudomonadota</taxon>
        <taxon>Alphaproteobacteria</taxon>
        <taxon>Rhodospirillales</taxon>
        <taxon>Azospirillaceae</taxon>
        <taxon>Azospirillum</taxon>
    </lineage>
</organism>
<protein>
    <submittedName>
        <fullName evidence="2">Chromosome segregation ATPase</fullName>
    </submittedName>
</protein>
<dbReference type="Proteomes" id="UP001244552">
    <property type="component" value="Unassembled WGS sequence"/>
</dbReference>
<name>A0ABU0MQ91_9PROT</name>
<evidence type="ECO:0000313" key="3">
    <source>
        <dbReference type="Proteomes" id="UP001244552"/>
    </source>
</evidence>
<accession>A0ABU0MQ91</accession>